<evidence type="ECO:0000259" key="10">
    <source>
        <dbReference type="PROSITE" id="PS50105"/>
    </source>
</evidence>
<proteinExistence type="inferred from homology"/>
<comment type="similarity">
    <text evidence="1">Belongs to the protein kinase superfamily. STE Ser/Thr protein kinase family. MAP kinase kinase kinase subfamily.</text>
</comment>
<keyword evidence="12" id="KW-1185">Reference proteome</keyword>
<evidence type="ECO:0000313" key="11">
    <source>
        <dbReference type="EMBL" id="KNC97082.1"/>
    </source>
</evidence>
<dbReference type="PANTHER" id="PTHR48016">
    <property type="entry name" value="MAP KINASE KINASE KINASE SSK2-RELATED-RELATED"/>
    <property type="match status" value="1"/>
</dbReference>
<sequence>MPPTLQSQVVQLHRAPDSATASASPTPRRSFDAPPTPAPTGPLPPTPTSSPFSSLSPSVVREWDEKLVGFWLIENGFERFGPAFADNHITGQALLELNYDTLKDIGVMSVGDRARILQAIKKQLRGPRSVPQGSSGMLRSPSPASAPPALSSSPSRSFMWDRTPTSVPGKAPSPSPSVPISSTTAQHPTLSKSLERGMASPLGPRDGEEMPVPRSDPRIYAPNPERTPLKPGFSLPDVLGDIAGRVPKRKGSLTGAAMAVDRASPSPLIITPRSSSIKSATLDRSRPVQSNSAANNGSASAGLERPSGREDGMQGSPQSPFAELFKFGFSGPASGDDEKKHVRDNSLSRDKGGNKDLMNVDQILARCIRVNDIDNQSHIIDVADLPDVGAIKTRIFNKFGIKDPRDRERYALFAPDLVLEDDQELYRLDDEELFRICKSRDNPVKAQIHLHMLTQDGNIVLKGADTLPSRTPTLSRTGSQESLAVDRQITKLQRFFGERAPPAPSSGQGTLKRSDLQQQFPQPSTPSPSASNIPVPSTPPPQRSKKLQNFFGERPPDELIVDHLEQYFPGIARRAAAPAPTPPYTIPPQTQSGVPVVVPPRRDASREPNRDTIKSKVHAAMVNKRMSKVANRRSAFYSRRGSEGAGRRTSQFSQVSKKKPVQVIPEEEGTEPVRKPPVSELDVKDESLLGSSWGREALASLASVSSPSLDGMEDLPSPQPPIPSKEDATQESADKPLPATPSPPLTTPKAPTPPPQIRCELGRLIGQGAFGKVFIGLNLDTGDLMAVKQVERAILSEKKSTDPTGKKKREEALRREIDFLKDLEHDHIVRYLGSEITETSFNVFLEYVSGGSISSCLNRYGAFEVELVRCMTAQILSGLEYLHEQSIIHRDIKGANILVDTDGIIKISDFGISKKNEYREAYHRVTRMSMQGSIPWMAPEVARGKGYSAKVDIWSLGCLVLEMLTNTTPWHKVRGNVIYLLGTGNAPPLPSGLSEDAVVFIQKCWTIDPDLRPTATALLCDESFTDVEDPLGFDFRGWAERVGERRVQDETDDEESFVSFDSVSVVTGMEASVVQVVEGEEEEEEEEVVLVVDDEEEEGDEEGWIQGGTSVEHDE</sequence>
<evidence type="ECO:0000256" key="6">
    <source>
        <dbReference type="ARBA" id="ARBA00022840"/>
    </source>
</evidence>
<feature type="region of interest" description="Disordered" evidence="8">
    <location>
        <begin position="332"/>
        <end position="355"/>
    </location>
</feature>
<evidence type="ECO:0000256" key="4">
    <source>
        <dbReference type="ARBA" id="ARBA00022741"/>
    </source>
</evidence>
<name>A0A0L0H799_SPIPD</name>
<dbReference type="InterPro" id="IPR000719">
    <property type="entry name" value="Prot_kinase_dom"/>
</dbReference>
<feature type="region of interest" description="Disordered" evidence="8">
    <location>
        <begin position="125"/>
        <end position="233"/>
    </location>
</feature>
<keyword evidence="4 7" id="KW-0547">Nucleotide-binding</keyword>
<feature type="compositionally biased region" description="Acidic residues" evidence="8">
    <location>
        <begin position="1078"/>
        <end position="1103"/>
    </location>
</feature>
<dbReference type="SUPFAM" id="SSF47769">
    <property type="entry name" value="SAM/Pointed domain"/>
    <property type="match status" value="1"/>
</dbReference>
<feature type="binding site" evidence="7">
    <location>
        <position position="788"/>
    </location>
    <ligand>
        <name>ATP</name>
        <dbReference type="ChEBI" id="CHEBI:30616"/>
    </ligand>
</feature>
<dbReference type="Pfam" id="PF07647">
    <property type="entry name" value="SAM_2"/>
    <property type="match status" value="1"/>
</dbReference>
<feature type="compositionally biased region" description="Basic and acidic residues" evidence="8">
    <location>
        <begin position="600"/>
        <end position="612"/>
    </location>
</feature>
<feature type="region of interest" description="Disordered" evidence="8">
    <location>
        <begin position="1076"/>
        <end position="1115"/>
    </location>
</feature>
<reference evidence="11 12" key="1">
    <citation type="submission" date="2009-08" db="EMBL/GenBank/DDBJ databases">
        <title>The Genome Sequence of Spizellomyces punctatus strain DAOM BR117.</title>
        <authorList>
            <consortium name="The Broad Institute Genome Sequencing Platform"/>
            <person name="Russ C."/>
            <person name="Cuomo C."/>
            <person name="Shea T."/>
            <person name="Young S.K."/>
            <person name="Zeng Q."/>
            <person name="Koehrsen M."/>
            <person name="Haas B."/>
            <person name="Borodovsky M."/>
            <person name="Guigo R."/>
            <person name="Alvarado L."/>
            <person name="Berlin A."/>
            <person name="Bochicchio J."/>
            <person name="Borenstein D."/>
            <person name="Chapman S."/>
            <person name="Chen Z."/>
            <person name="Engels R."/>
            <person name="Freedman E."/>
            <person name="Gellesch M."/>
            <person name="Goldberg J."/>
            <person name="Griggs A."/>
            <person name="Gujja S."/>
            <person name="Heiman D."/>
            <person name="Hepburn T."/>
            <person name="Howarth C."/>
            <person name="Jen D."/>
            <person name="Larson L."/>
            <person name="Lewis B."/>
            <person name="Mehta T."/>
            <person name="Park D."/>
            <person name="Pearson M."/>
            <person name="Roberts A."/>
            <person name="Saif S."/>
            <person name="Shenoy N."/>
            <person name="Sisk P."/>
            <person name="Stolte C."/>
            <person name="Sykes S."/>
            <person name="Thomson T."/>
            <person name="Walk T."/>
            <person name="White J."/>
            <person name="Yandava C."/>
            <person name="Burger G."/>
            <person name="Gray M.W."/>
            <person name="Holland P.W.H."/>
            <person name="King N."/>
            <person name="Lang F.B.F."/>
            <person name="Roger A.J."/>
            <person name="Ruiz-Trillo I."/>
            <person name="Lander E."/>
            <person name="Nusbaum C."/>
        </authorList>
    </citation>
    <scope>NUCLEOTIDE SEQUENCE [LARGE SCALE GENOMIC DNA]</scope>
    <source>
        <strain evidence="11 12">DAOM BR117</strain>
    </source>
</reference>
<feature type="domain" description="SAM" evidence="10">
    <location>
        <begin position="63"/>
        <end position="126"/>
    </location>
</feature>
<feature type="region of interest" description="Disordered" evidence="8">
    <location>
        <begin position="496"/>
        <end position="549"/>
    </location>
</feature>
<dbReference type="Gene3D" id="1.10.510.10">
    <property type="entry name" value="Transferase(Phosphotransferase) domain 1"/>
    <property type="match status" value="1"/>
</dbReference>
<dbReference type="PROSITE" id="PS50011">
    <property type="entry name" value="PROTEIN_KINASE_DOM"/>
    <property type="match status" value="1"/>
</dbReference>
<dbReference type="GO" id="GO:0005524">
    <property type="term" value="F:ATP binding"/>
    <property type="evidence" value="ECO:0007669"/>
    <property type="project" value="UniProtKB-UniRule"/>
</dbReference>
<dbReference type="InterPro" id="IPR008271">
    <property type="entry name" value="Ser/Thr_kinase_AS"/>
</dbReference>
<dbReference type="Pfam" id="PF00069">
    <property type="entry name" value="Pkinase"/>
    <property type="match status" value="1"/>
</dbReference>
<feature type="compositionally biased region" description="Low complexity" evidence="8">
    <location>
        <begin position="17"/>
        <end position="28"/>
    </location>
</feature>
<dbReference type="RefSeq" id="XP_016605122.1">
    <property type="nucleotide sequence ID" value="XM_016755644.1"/>
</dbReference>
<evidence type="ECO:0000256" key="2">
    <source>
        <dbReference type="ARBA" id="ARBA00022527"/>
    </source>
</evidence>
<dbReference type="GO" id="GO:0000165">
    <property type="term" value="P:MAPK cascade"/>
    <property type="evidence" value="ECO:0007669"/>
    <property type="project" value="UniProtKB-ARBA"/>
</dbReference>
<dbReference type="CDD" id="cd06606">
    <property type="entry name" value="STKc_MAPKKK"/>
    <property type="match status" value="1"/>
</dbReference>
<dbReference type="InterPro" id="IPR001660">
    <property type="entry name" value="SAM"/>
</dbReference>
<dbReference type="OMA" id="FIGAHPF"/>
<evidence type="ECO:0000256" key="5">
    <source>
        <dbReference type="ARBA" id="ARBA00022777"/>
    </source>
</evidence>
<dbReference type="InterPro" id="IPR029458">
    <property type="entry name" value="Ras-bd_By2"/>
</dbReference>
<dbReference type="InterPro" id="IPR013761">
    <property type="entry name" value="SAM/pointed_sf"/>
</dbReference>
<dbReference type="PROSITE" id="PS00108">
    <property type="entry name" value="PROTEIN_KINASE_ST"/>
    <property type="match status" value="1"/>
</dbReference>
<dbReference type="InterPro" id="IPR001245">
    <property type="entry name" value="Ser-Thr/Tyr_kinase_cat_dom"/>
</dbReference>
<dbReference type="EMBL" id="KQ257465">
    <property type="protein sequence ID" value="KNC97082.1"/>
    <property type="molecule type" value="Genomic_DNA"/>
</dbReference>
<dbReference type="InterPro" id="IPR050538">
    <property type="entry name" value="MAP_kinase_kinase_kinase"/>
</dbReference>
<keyword evidence="3" id="KW-0808">Transferase</keyword>
<feature type="compositionally biased region" description="Polar residues" evidence="8">
    <location>
        <begin position="183"/>
        <end position="192"/>
    </location>
</feature>
<dbReference type="STRING" id="645134.A0A0L0H799"/>
<dbReference type="eggNOG" id="KOG0198">
    <property type="taxonomic scope" value="Eukaryota"/>
</dbReference>
<dbReference type="Proteomes" id="UP000053201">
    <property type="component" value="Unassembled WGS sequence"/>
</dbReference>
<evidence type="ECO:0000256" key="7">
    <source>
        <dbReference type="PROSITE-ProRule" id="PRU10141"/>
    </source>
</evidence>
<protein>
    <submittedName>
        <fullName evidence="11">STE/STE11 protein kinase</fullName>
    </submittedName>
</protein>
<feature type="domain" description="Protein kinase" evidence="9">
    <location>
        <begin position="759"/>
        <end position="1024"/>
    </location>
</feature>
<dbReference type="GO" id="GO:0004674">
    <property type="term" value="F:protein serine/threonine kinase activity"/>
    <property type="evidence" value="ECO:0007669"/>
    <property type="project" value="UniProtKB-KW"/>
</dbReference>
<feature type="compositionally biased region" description="Pro residues" evidence="8">
    <location>
        <begin position="738"/>
        <end position="756"/>
    </location>
</feature>
<feature type="region of interest" description="Disordered" evidence="8">
    <location>
        <begin position="266"/>
        <end position="317"/>
    </location>
</feature>
<dbReference type="InterPro" id="IPR017441">
    <property type="entry name" value="Protein_kinase_ATP_BS"/>
</dbReference>
<feature type="region of interest" description="Disordered" evidence="8">
    <location>
        <begin position="1"/>
        <end position="56"/>
    </location>
</feature>
<dbReference type="PROSITE" id="PS50105">
    <property type="entry name" value="SAM_DOMAIN"/>
    <property type="match status" value="1"/>
</dbReference>
<feature type="compositionally biased region" description="Basic and acidic residues" evidence="8">
    <location>
        <begin position="336"/>
        <end position="354"/>
    </location>
</feature>
<keyword evidence="6 7" id="KW-0067">ATP-binding</keyword>
<evidence type="ECO:0000313" key="12">
    <source>
        <dbReference type="Proteomes" id="UP000053201"/>
    </source>
</evidence>
<evidence type="ECO:0000256" key="3">
    <source>
        <dbReference type="ARBA" id="ARBA00022679"/>
    </source>
</evidence>
<dbReference type="PANTHER" id="PTHR48016:SF56">
    <property type="entry name" value="MAPKK KINASE"/>
    <property type="match status" value="1"/>
</dbReference>
<feature type="region of interest" description="Disordered" evidence="8">
    <location>
        <begin position="575"/>
        <end position="612"/>
    </location>
</feature>
<dbReference type="InterPro" id="IPR011009">
    <property type="entry name" value="Kinase-like_dom_sf"/>
</dbReference>
<keyword evidence="5 11" id="KW-0418">Kinase</keyword>
<evidence type="ECO:0000256" key="1">
    <source>
        <dbReference type="ARBA" id="ARBA00006529"/>
    </source>
</evidence>
<evidence type="ECO:0000256" key="8">
    <source>
        <dbReference type="SAM" id="MobiDB-lite"/>
    </source>
</evidence>
<gene>
    <name evidence="11" type="ORF">SPPG_07477</name>
</gene>
<evidence type="ECO:0000259" key="9">
    <source>
        <dbReference type="PROSITE" id="PS50011"/>
    </source>
</evidence>
<dbReference type="SUPFAM" id="SSF56112">
    <property type="entry name" value="Protein kinase-like (PK-like)"/>
    <property type="match status" value="1"/>
</dbReference>
<feature type="compositionally biased region" description="Low complexity" evidence="8">
    <location>
        <begin position="517"/>
        <end position="531"/>
    </location>
</feature>
<dbReference type="PRINTS" id="PR00109">
    <property type="entry name" value="TYRKINASE"/>
</dbReference>
<accession>A0A0L0H799</accession>
<dbReference type="Gene3D" id="3.10.20.90">
    <property type="entry name" value="Phosphatidylinositol 3-kinase Catalytic Subunit, Chain A, domain 1"/>
    <property type="match status" value="1"/>
</dbReference>
<feature type="compositionally biased region" description="Pro residues" evidence="8">
    <location>
        <begin position="34"/>
        <end position="48"/>
    </location>
</feature>
<feature type="region of interest" description="Disordered" evidence="8">
    <location>
        <begin position="704"/>
        <end position="756"/>
    </location>
</feature>
<dbReference type="SMART" id="SM00454">
    <property type="entry name" value="SAM"/>
    <property type="match status" value="1"/>
</dbReference>
<dbReference type="PROSITE" id="PS00107">
    <property type="entry name" value="PROTEIN_KINASE_ATP"/>
    <property type="match status" value="1"/>
</dbReference>
<feature type="compositionally biased region" description="Low complexity" evidence="8">
    <location>
        <begin position="290"/>
        <end position="302"/>
    </location>
</feature>
<organism evidence="11 12">
    <name type="scientific">Spizellomyces punctatus (strain DAOM BR117)</name>
    <dbReference type="NCBI Taxonomy" id="645134"/>
    <lineage>
        <taxon>Eukaryota</taxon>
        <taxon>Fungi</taxon>
        <taxon>Fungi incertae sedis</taxon>
        <taxon>Chytridiomycota</taxon>
        <taxon>Chytridiomycota incertae sedis</taxon>
        <taxon>Chytridiomycetes</taxon>
        <taxon>Spizellomycetales</taxon>
        <taxon>Spizellomycetaceae</taxon>
        <taxon>Spizellomyces</taxon>
    </lineage>
</organism>
<dbReference type="SMART" id="SM00220">
    <property type="entry name" value="S_TKc"/>
    <property type="match status" value="1"/>
</dbReference>
<dbReference type="AlphaFoldDB" id="A0A0L0H799"/>
<dbReference type="OrthoDB" id="266718at2759"/>
<dbReference type="InParanoid" id="A0A0L0H799"/>
<feature type="compositionally biased region" description="Low complexity" evidence="8">
    <location>
        <begin position="138"/>
        <end position="157"/>
    </location>
</feature>
<dbReference type="Pfam" id="PF14847">
    <property type="entry name" value="Ras_bdg_2"/>
    <property type="match status" value="1"/>
</dbReference>
<dbReference type="Gene3D" id="1.10.150.50">
    <property type="entry name" value="Transcription Factor, Ets-1"/>
    <property type="match status" value="1"/>
</dbReference>
<dbReference type="GeneID" id="27690691"/>
<feature type="region of interest" description="Disordered" evidence="8">
    <location>
        <begin position="625"/>
        <end position="683"/>
    </location>
</feature>
<feature type="compositionally biased region" description="Basic and acidic residues" evidence="8">
    <location>
        <begin position="724"/>
        <end position="734"/>
    </location>
</feature>
<dbReference type="VEuPathDB" id="FungiDB:SPPG_07477"/>
<feature type="compositionally biased region" description="Polar residues" evidence="8">
    <location>
        <begin position="1"/>
        <end position="10"/>
    </location>
</feature>
<keyword evidence="2" id="KW-0723">Serine/threonine-protein kinase</keyword>